<sequence>MINPTHIDEQVTLARDVEVITIPFGSKTILKKGEVGQITQALGSSYTVMIGGNLFRIDGKDADSIGKEALEELDKSHEKENGHLNEQAVWDAMKTCYDPEIPVNIVDLGLIYSCEFNIMDNNSTLVEIKMTLTAPGCGMGPVIADEVKQKVNGVPGVGDVKLELVWDPPWDQSMISEAARLQMGLL</sequence>
<dbReference type="InterPro" id="IPR017776">
    <property type="entry name" value="FeS_assembly_SufT_put"/>
</dbReference>
<dbReference type="PANTHER" id="PTHR42831">
    <property type="entry name" value="FE-S PROTEIN MATURATION AUXILIARY FACTOR YITW"/>
    <property type="match status" value="1"/>
</dbReference>
<dbReference type="SUPFAM" id="SSF117916">
    <property type="entry name" value="Fe-S cluster assembly (FSCA) domain-like"/>
    <property type="match status" value="1"/>
</dbReference>
<gene>
    <name evidence="2" type="ORF">MGWOODY_Mmi1632</name>
    <name evidence="3" type="ORF">MGWOODY_Mmi1656</name>
    <name evidence="4" type="ORF">MGWOODY_Mmi5</name>
</gene>
<evidence type="ECO:0000313" key="3">
    <source>
        <dbReference type="EMBL" id="CUV08557.1"/>
    </source>
</evidence>
<dbReference type="Pfam" id="PF01883">
    <property type="entry name" value="FeS_assembly_P"/>
    <property type="match status" value="1"/>
</dbReference>
<dbReference type="AlphaFoldDB" id="A0A160VG18"/>
<evidence type="ECO:0000313" key="2">
    <source>
        <dbReference type="EMBL" id="CUV08533.1"/>
    </source>
</evidence>
<name>A0A160VG18_9ZZZZ</name>
<dbReference type="EMBL" id="FAXC01000082">
    <property type="protein sequence ID" value="CUV08557.1"/>
    <property type="molecule type" value="Genomic_DNA"/>
</dbReference>
<organism evidence="4">
    <name type="scientific">hydrothermal vent metagenome</name>
    <dbReference type="NCBI Taxonomy" id="652676"/>
    <lineage>
        <taxon>unclassified sequences</taxon>
        <taxon>metagenomes</taxon>
        <taxon>ecological metagenomes</taxon>
    </lineage>
</organism>
<dbReference type="NCBIfam" id="TIGR03406">
    <property type="entry name" value="FeS_long_SufT"/>
    <property type="match status" value="1"/>
</dbReference>
<dbReference type="InterPro" id="IPR034904">
    <property type="entry name" value="FSCA_dom_sf"/>
</dbReference>
<reference evidence="4" key="1">
    <citation type="submission" date="2015-10" db="EMBL/GenBank/DDBJ databases">
        <authorList>
            <person name="Gilbert D.G."/>
        </authorList>
    </citation>
    <scope>NUCLEOTIDE SEQUENCE</scope>
</reference>
<dbReference type="InterPro" id="IPR002744">
    <property type="entry name" value="MIP18-like"/>
</dbReference>
<protein>
    <submittedName>
        <fullName evidence="4">Probably aromatic ring hydroxylating enzyme, evidenced by COGnitor PaaD-like protein (DUF59) involved in Fe-S cluster assembly</fullName>
    </submittedName>
</protein>
<accession>A0A160VG18</accession>
<dbReference type="PANTHER" id="PTHR42831:SF1">
    <property type="entry name" value="FE-S PROTEIN MATURATION AUXILIARY FACTOR YITW"/>
    <property type="match status" value="1"/>
</dbReference>
<proteinExistence type="predicted"/>
<dbReference type="EMBL" id="FAXC01000274">
    <property type="protein sequence ID" value="CUV09598.1"/>
    <property type="molecule type" value="Genomic_DNA"/>
</dbReference>
<dbReference type="Gene3D" id="3.30.300.130">
    <property type="entry name" value="Fe-S cluster assembly (FSCA)"/>
    <property type="match status" value="1"/>
</dbReference>
<dbReference type="EMBL" id="FAXC01000082">
    <property type="protein sequence ID" value="CUV08533.1"/>
    <property type="molecule type" value="Genomic_DNA"/>
</dbReference>
<dbReference type="InterPro" id="IPR052339">
    <property type="entry name" value="Fe-S_Maturation_MIP18"/>
</dbReference>
<evidence type="ECO:0000313" key="4">
    <source>
        <dbReference type="EMBL" id="CUV09598.1"/>
    </source>
</evidence>
<evidence type="ECO:0000259" key="1">
    <source>
        <dbReference type="Pfam" id="PF01883"/>
    </source>
</evidence>
<feature type="domain" description="MIP18 family-like" evidence="1">
    <location>
        <begin position="86"/>
        <end position="161"/>
    </location>
</feature>